<dbReference type="PRINTS" id="PR00455">
    <property type="entry name" value="HTHTETR"/>
</dbReference>
<dbReference type="PANTHER" id="PTHR30055:SF234">
    <property type="entry name" value="HTH-TYPE TRANSCRIPTIONAL REGULATOR BETI"/>
    <property type="match status" value="1"/>
</dbReference>
<dbReference type="EMBL" id="HG964446">
    <property type="protein sequence ID" value="CDO85827.1"/>
    <property type="molecule type" value="Genomic_DNA"/>
</dbReference>
<dbReference type="InterPro" id="IPR023772">
    <property type="entry name" value="DNA-bd_HTH_TetR-type_CS"/>
</dbReference>
<dbReference type="PROSITE" id="PS01081">
    <property type="entry name" value="HTH_TETR_1"/>
    <property type="match status" value="1"/>
</dbReference>
<dbReference type="Pfam" id="PF17754">
    <property type="entry name" value="TetR_C_14"/>
    <property type="match status" value="1"/>
</dbReference>
<protein>
    <submittedName>
        <fullName evidence="6 7">Transcriptional regulator</fullName>
    </submittedName>
</protein>
<dbReference type="Proteomes" id="UP000028880">
    <property type="component" value="Unassembled WGS sequence"/>
</dbReference>
<evidence type="ECO:0000313" key="7">
    <source>
        <dbReference type="EMBL" id="ORX05299.1"/>
    </source>
</evidence>
<dbReference type="AlphaFoldDB" id="A0A024JR40"/>
<evidence type="ECO:0000259" key="5">
    <source>
        <dbReference type="PROSITE" id="PS50977"/>
    </source>
</evidence>
<evidence type="ECO:0000256" key="1">
    <source>
        <dbReference type="ARBA" id="ARBA00023015"/>
    </source>
</evidence>
<keyword evidence="1" id="KW-0805">Transcription regulation</keyword>
<reference evidence="6" key="1">
    <citation type="journal article" date="2014" name="Genome Announc.">
        <title>Draft Genome Sequence of Mycobacterium triplex DSM 44626.</title>
        <authorList>
            <person name="Sassi M."/>
            <person name="Croce O."/>
            <person name="Robert C."/>
            <person name="Raoult D."/>
            <person name="Drancourt M."/>
        </authorList>
    </citation>
    <scope>NUCLEOTIDE SEQUENCE [LARGE SCALE GENOMIC DNA]</scope>
    <source>
        <strain evidence="6">DSM 44626</strain>
    </source>
</reference>
<organism evidence="6">
    <name type="scientific">Mycobacterium triplex</name>
    <dbReference type="NCBI Taxonomy" id="47839"/>
    <lineage>
        <taxon>Bacteria</taxon>
        <taxon>Bacillati</taxon>
        <taxon>Actinomycetota</taxon>
        <taxon>Actinomycetes</taxon>
        <taxon>Mycobacteriales</taxon>
        <taxon>Mycobacteriaceae</taxon>
        <taxon>Mycobacterium</taxon>
        <taxon>Mycobacterium simiae complex</taxon>
    </lineage>
</organism>
<dbReference type="EMBL" id="LQPY01000014">
    <property type="protein sequence ID" value="ORX05299.1"/>
    <property type="molecule type" value="Genomic_DNA"/>
</dbReference>
<dbReference type="PANTHER" id="PTHR30055">
    <property type="entry name" value="HTH-TYPE TRANSCRIPTIONAL REGULATOR RUTR"/>
    <property type="match status" value="1"/>
</dbReference>
<dbReference type="InterPro" id="IPR041347">
    <property type="entry name" value="MftR_C"/>
</dbReference>
<dbReference type="Gene3D" id="1.10.357.10">
    <property type="entry name" value="Tetracycline Repressor, domain 2"/>
    <property type="match status" value="1"/>
</dbReference>
<proteinExistence type="predicted"/>
<dbReference type="Pfam" id="PF00440">
    <property type="entry name" value="TetR_N"/>
    <property type="match status" value="1"/>
</dbReference>
<evidence type="ECO:0000313" key="8">
    <source>
        <dbReference type="Proteomes" id="UP000193710"/>
    </source>
</evidence>
<sequence>MTGESLRDRQRAQIRADIRRAAFRLFVERGYDAVTTEEIATAAGVSPRTFFRHVPTKEELLLAPVRHGGAAIVNHLEKRPAAEAPDVALINAIITRTQSFDRADCEEWRAALLVAPGLLDKATIHTPADKERAMKLVAERMGTNPETDMRPGLLIQLAFGAADFAFQQWVRRSTNRQPLDRYVIEALEAVKSPYWRKKRSTD</sequence>
<dbReference type="OrthoDB" id="3211155at2"/>
<dbReference type="GO" id="GO:0000976">
    <property type="term" value="F:transcription cis-regulatory region binding"/>
    <property type="evidence" value="ECO:0007669"/>
    <property type="project" value="TreeGrafter"/>
</dbReference>
<evidence type="ECO:0000256" key="4">
    <source>
        <dbReference type="PROSITE-ProRule" id="PRU00335"/>
    </source>
</evidence>
<dbReference type="Proteomes" id="UP000193710">
    <property type="component" value="Unassembled WGS sequence"/>
</dbReference>
<dbReference type="InterPro" id="IPR001647">
    <property type="entry name" value="HTH_TetR"/>
</dbReference>
<feature type="domain" description="HTH tetR-type" evidence="5">
    <location>
        <begin position="12"/>
        <end position="72"/>
    </location>
</feature>
<accession>A0A024JR40</accession>
<keyword evidence="2 4" id="KW-0238">DNA-binding</keyword>
<evidence type="ECO:0000256" key="3">
    <source>
        <dbReference type="ARBA" id="ARBA00023163"/>
    </source>
</evidence>
<dbReference type="SUPFAM" id="SSF46689">
    <property type="entry name" value="Homeodomain-like"/>
    <property type="match status" value="1"/>
</dbReference>
<dbReference type="eggNOG" id="COG1309">
    <property type="taxonomic scope" value="Bacteria"/>
</dbReference>
<evidence type="ECO:0000313" key="6">
    <source>
        <dbReference type="EMBL" id="CDO85827.1"/>
    </source>
</evidence>
<dbReference type="PROSITE" id="PS50977">
    <property type="entry name" value="HTH_TETR_2"/>
    <property type="match status" value="1"/>
</dbReference>
<dbReference type="InterPro" id="IPR050109">
    <property type="entry name" value="HTH-type_TetR-like_transc_reg"/>
</dbReference>
<reference evidence="6" key="2">
    <citation type="submission" date="2014-04" db="EMBL/GenBank/DDBJ databases">
        <authorList>
            <person name="Xu Y.W."/>
            <person name="Yang Q."/>
        </authorList>
    </citation>
    <scope>NUCLEOTIDE SEQUENCE</scope>
    <source>
        <strain evidence="6">DSM 44626</strain>
    </source>
</reference>
<keyword evidence="8" id="KW-1185">Reference proteome</keyword>
<dbReference type="HOGENOM" id="CLU_069356_2_1_11"/>
<gene>
    <name evidence="7" type="ORF">AWC29_10550</name>
    <name evidence="6" type="ORF">BN973_00160</name>
</gene>
<keyword evidence="3" id="KW-0804">Transcription</keyword>
<dbReference type="STRING" id="47839.BN973_00160"/>
<dbReference type="InterPro" id="IPR009057">
    <property type="entry name" value="Homeodomain-like_sf"/>
</dbReference>
<feature type="DNA-binding region" description="H-T-H motif" evidence="4">
    <location>
        <begin position="35"/>
        <end position="54"/>
    </location>
</feature>
<name>A0A024JR40_9MYCO</name>
<evidence type="ECO:0000256" key="2">
    <source>
        <dbReference type="ARBA" id="ARBA00023125"/>
    </source>
</evidence>
<dbReference type="RefSeq" id="WP_036465300.1">
    <property type="nucleotide sequence ID" value="NZ_HG964446.1"/>
</dbReference>
<dbReference type="GO" id="GO:0003700">
    <property type="term" value="F:DNA-binding transcription factor activity"/>
    <property type="evidence" value="ECO:0007669"/>
    <property type="project" value="TreeGrafter"/>
</dbReference>
<reference evidence="7 8" key="3">
    <citation type="submission" date="2016-01" db="EMBL/GenBank/DDBJ databases">
        <title>The new phylogeny of the genus Mycobacterium.</title>
        <authorList>
            <person name="Tarcisio F."/>
            <person name="Conor M."/>
            <person name="Antonella G."/>
            <person name="Elisabetta G."/>
            <person name="Giulia F.S."/>
            <person name="Sara T."/>
            <person name="Anna F."/>
            <person name="Clotilde B."/>
            <person name="Roberto B."/>
            <person name="Veronica D.S."/>
            <person name="Fabio R."/>
            <person name="Monica P."/>
            <person name="Olivier J."/>
            <person name="Enrico T."/>
            <person name="Nicola S."/>
        </authorList>
    </citation>
    <scope>NUCLEOTIDE SEQUENCE [LARGE SCALE GENOMIC DNA]</scope>
    <source>
        <strain evidence="7 8">DSM 44626</strain>
    </source>
</reference>